<organism evidence="17">
    <name type="scientific">Enterobius vermicularis</name>
    <name type="common">Human pinworm</name>
    <dbReference type="NCBI Taxonomy" id="51028"/>
    <lineage>
        <taxon>Eukaryota</taxon>
        <taxon>Metazoa</taxon>
        <taxon>Ecdysozoa</taxon>
        <taxon>Nematoda</taxon>
        <taxon>Chromadorea</taxon>
        <taxon>Rhabditida</taxon>
        <taxon>Spirurina</taxon>
        <taxon>Oxyuridomorpha</taxon>
        <taxon>Oxyuroidea</taxon>
        <taxon>Oxyuridae</taxon>
        <taxon>Enterobius</taxon>
    </lineage>
</organism>
<dbReference type="STRING" id="51028.A0A0N4VAG6"/>
<evidence type="ECO:0000313" key="16">
    <source>
        <dbReference type="Proteomes" id="UP000274131"/>
    </source>
</evidence>
<dbReference type="WBParaSite" id="EVEC_0000745601-mRNA-1">
    <property type="protein sequence ID" value="EVEC_0000745601-mRNA-1"/>
    <property type="gene ID" value="EVEC_0000745601"/>
</dbReference>
<evidence type="ECO:0000256" key="7">
    <source>
        <dbReference type="ARBA" id="ARBA00022840"/>
    </source>
</evidence>
<keyword evidence="8 12" id="KW-0324">Glycolysis</keyword>
<comment type="similarity">
    <text evidence="3 12">Belongs to the hexokinase family.</text>
</comment>
<dbReference type="PANTHER" id="PTHR19443">
    <property type="entry name" value="HEXOKINASE"/>
    <property type="match status" value="1"/>
</dbReference>
<dbReference type="Gene3D" id="3.40.367.20">
    <property type="match status" value="1"/>
</dbReference>
<name>A0A0N4VAG6_ENTVE</name>
<dbReference type="GO" id="GO:0008865">
    <property type="term" value="F:fructokinase activity"/>
    <property type="evidence" value="ECO:0007669"/>
    <property type="project" value="TreeGrafter"/>
</dbReference>
<dbReference type="Proteomes" id="UP000274131">
    <property type="component" value="Unassembled WGS sequence"/>
</dbReference>
<dbReference type="InterPro" id="IPR001312">
    <property type="entry name" value="Hexokinase"/>
</dbReference>
<evidence type="ECO:0000256" key="12">
    <source>
        <dbReference type="RuleBase" id="RU362007"/>
    </source>
</evidence>
<evidence type="ECO:0000256" key="4">
    <source>
        <dbReference type="ARBA" id="ARBA00022679"/>
    </source>
</evidence>
<evidence type="ECO:0000256" key="11">
    <source>
        <dbReference type="ARBA" id="ARBA00048160"/>
    </source>
</evidence>
<dbReference type="UniPathway" id="UPA00242"/>
<keyword evidence="16" id="KW-1185">Reference proteome</keyword>
<dbReference type="GO" id="GO:0001678">
    <property type="term" value="P:intracellular glucose homeostasis"/>
    <property type="evidence" value="ECO:0007669"/>
    <property type="project" value="InterPro"/>
</dbReference>
<feature type="domain" description="Hexokinase C-terminal" evidence="14">
    <location>
        <begin position="244"/>
        <end position="526"/>
    </location>
</feature>
<comment type="catalytic activity">
    <reaction evidence="11">
        <text>D-glucose + ATP = D-glucose 6-phosphate + ADP + H(+)</text>
        <dbReference type="Rhea" id="RHEA:17825"/>
        <dbReference type="ChEBI" id="CHEBI:4167"/>
        <dbReference type="ChEBI" id="CHEBI:15378"/>
        <dbReference type="ChEBI" id="CHEBI:30616"/>
        <dbReference type="ChEBI" id="CHEBI:61548"/>
        <dbReference type="ChEBI" id="CHEBI:456216"/>
        <dbReference type="EC" id="2.7.1.1"/>
    </reaction>
    <physiologicalReaction direction="left-to-right" evidence="11">
        <dbReference type="Rhea" id="RHEA:17826"/>
    </physiologicalReaction>
</comment>
<dbReference type="GO" id="GO:0005739">
    <property type="term" value="C:mitochondrion"/>
    <property type="evidence" value="ECO:0007669"/>
    <property type="project" value="TreeGrafter"/>
</dbReference>
<reference evidence="15 16" key="2">
    <citation type="submission" date="2018-10" db="EMBL/GenBank/DDBJ databases">
        <authorList>
            <consortium name="Pathogen Informatics"/>
        </authorList>
    </citation>
    <scope>NUCLEOTIDE SEQUENCE [LARGE SCALE GENOMIC DNA]</scope>
</reference>
<dbReference type="GO" id="GO:0005536">
    <property type="term" value="F:D-glucose binding"/>
    <property type="evidence" value="ECO:0007669"/>
    <property type="project" value="InterPro"/>
</dbReference>
<keyword evidence="4 12" id="KW-0808">Transferase</keyword>
<keyword evidence="5 12" id="KW-0547">Nucleotide-binding</keyword>
<dbReference type="InterPro" id="IPR019807">
    <property type="entry name" value="Hexokinase_BS"/>
</dbReference>
<accession>A0A0N4VAG6</accession>
<evidence type="ECO:0000259" key="13">
    <source>
        <dbReference type="Pfam" id="PF00349"/>
    </source>
</evidence>
<dbReference type="FunFam" id="3.40.367.20:FF:000020">
    <property type="entry name" value="Hexokinase-1"/>
    <property type="match status" value="1"/>
</dbReference>
<evidence type="ECO:0000256" key="8">
    <source>
        <dbReference type="ARBA" id="ARBA00023152"/>
    </source>
</evidence>
<dbReference type="InterPro" id="IPR022672">
    <property type="entry name" value="Hexokinase_N"/>
</dbReference>
<dbReference type="UniPathway" id="UPA00109">
    <property type="reaction ID" value="UER00180"/>
</dbReference>
<keyword evidence="7 12" id="KW-0067">ATP-binding</keyword>
<sequence>MAKSINAVNFDVSALGDFNSNLVICGRHIAETENLSRFMKARAICGGLILSNAELRIVMRELLARMEAGLCSRTAGTSSVKMLPSYVTAIPNGTERGHYLALDLGGTNFRVLLVTLDGSEAAMRSQIFRVPEEIMTGTGTELFDHIAECMAKFLALNKLGRNAGRLPLGFTFSFPCKQDGLTSAVLIKWTKGFCASGVENNDVVKLLREACQRRKDIDVDVVAVLNDTVGTLMACAFKDNDCQVGVIVGTGTNACYMEKISKCEKLRAEGEKSDESLEETKSLLMTWTMHVNTPGVLNTSRVCLFYRKISPIVFSPATRLFKMVINTEWGGFGDDGELEFLRTEFDREVDGNTINPGKQLFEKMISGMYMGEIVRVILLRVSEARLIFDADFTVLSTPHCIPTKYVSEIESDLLEADRIFPRTSQVLEDLGVVGYTISDCAIVAYICSIVSNRAASLCAAGIATLLKRMGKPNVTVGVDGSVYRFHPTFPRTLRNKIAELIPPSLKFKLMLSEDGSGRGAALVAAVAARVKGGFRAPNTKQEDVKP</sequence>
<dbReference type="EMBL" id="UXUI01008724">
    <property type="protein sequence ID" value="VDD92226.1"/>
    <property type="molecule type" value="Genomic_DNA"/>
</dbReference>
<dbReference type="PRINTS" id="PR00475">
    <property type="entry name" value="HEXOKINASE"/>
</dbReference>
<feature type="domain" description="Hexokinase N-terminal" evidence="13">
    <location>
        <begin position="42"/>
        <end position="237"/>
    </location>
</feature>
<comment type="catalytic activity">
    <reaction evidence="10">
        <text>D-fructose + ATP = D-fructose 6-phosphate + ADP + H(+)</text>
        <dbReference type="Rhea" id="RHEA:16125"/>
        <dbReference type="ChEBI" id="CHEBI:15378"/>
        <dbReference type="ChEBI" id="CHEBI:30616"/>
        <dbReference type="ChEBI" id="CHEBI:37721"/>
        <dbReference type="ChEBI" id="CHEBI:61527"/>
        <dbReference type="ChEBI" id="CHEBI:456216"/>
        <dbReference type="EC" id="2.7.1.1"/>
    </reaction>
    <physiologicalReaction direction="left-to-right" evidence="10">
        <dbReference type="Rhea" id="RHEA:16126"/>
    </physiologicalReaction>
</comment>
<evidence type="ECO:0000256" key="6">
    <source>
        <dbReference type="ARBA" id="ARBA00022777"/>
    </source>
</evidence>
<dbReference type="SUPFAM" id="SSF53067">
    <property type="entry name" value="Actin-like ATPase domain"/>
    <property type="match status" value="2"/>
</dbReference>
<dbReference type="GO" id="GO:0006006">
    <property type="term" value="P:glucose metabolic process"/>
    <property type="evidence" value="ECO:0007669"/>
    <property type="project" value="TreeGrafter"/>
</dbReference>
<dbReference type="PROSITE" id="PS00378">
    <property type="entry name" value="HEXOKINASE_1"/>
    <property type="match status" value="1"/>
</dbReference>
<proteinExistence type="inferred from homology"/>
<evidence type="ECO:0000256" key="9">
    <source>
        <dbReference type="ARBA" id="ARBA00044613"/>
    </source>
</evidence>
<dbReference type="GO" id="GO:0004340">
    <property type="term" value="F:glucokinase activity"/>
    <property type="evidence" value="ECO:0007669"/>
    <property type="project" value="TreeGrafter"/>
</dbReference>
<dbReference type="GO" id="GO:0006096">
    <property type="term" value="P:glycolytic process"/>
    <property type="evidence" value="ECO:0007669"/>
    <property type="project" value="UniProtKB-UniPathway"/>
</dbReference>
<dbReference type="CDD" id="cd24019">
    <property type="entry name" value="ASKHA_NBD_HK_meta"/>
    <property type="match status" value="1"/>
</dbReference>
<evidence type="ECO:0000256" key="1">
    <source>
        <dbReference type="ARBA" id="ARBA00004888"/>
    </source>
</evidence>
<evidence type="ECO:0000256" key="2">
    <source>
        <dbReference type="ARBA" id="ARBA00005028"/>
    </source>
</evidence>
<dbReference type="AlphaFoldDB" id="A0A0N4VAG6"/>
<reference evidence="17" key="1">
    <citation type="submission" date="2017-02" db="UniProtKB">
        <authorList>
            <consortium name="WormBaseParasite"/>
        </authorList>
    </citation>
    <scope>IDENTIFICATION</scope>
</reference>
<dbReference type="Pfam" id="PF00349">
    <property type="entry name" value="Hexokinase_1"/>
    <property type="match status" value="1"/>
</dbReference>
<dbReference type="PANTHER" id="PTHR19443:SF16">
    <property type="entry name" value="HEXOKINASE TYPE 1-RELATED"/>
    <property type="match status" value="1"/>
</dbReference>
<dbReference type="OrthoDB" id="419537at2759"/>
<evidence type="ECO:0000313" key="15">
    <source>
        <dbReference type="EMBL" id="VDD92226.1"/>
    </source>
</evidence>
<dbReference type="GO" id="GO:0005524">
    <property type="term" value="F:ATP binding"/>
    <property type="evidence" value="ECO:0007669"/>
    <property type="project" value="UniProtKB-UniRule"/>
</dbReference>
<protein>
    <recommendedName>
        <fullName evidence="12">Phosphotransferase</fullName>
        <ecNumber evidence="12">2.7.1.-</ecNumber>
    </recommendedName>
</protein>
<comment type="pathway">
    <text evidence="2">Carbohydrate metabolism; hexose metabolism.</text>
</comment>
<gene>
    <name evidence="15" type="ORF">EVEC_LOCUS6977</name>
</gene>
<evidence type="ECO:0000313" key="17">
    <source>
        <dbReference type="WBParaSite" id="EVEC_0000745601-mRNA-1"/>
    </source>
</evidence>
<dbReference type="EC" id="2.7.1.-" evidence="12"/>
<dbReference type="InterPro" id="IPR043129">
    <property type="entry name" value="ATPase_NBD"/>
</dbReference>
<dbReference type="PROSITE" id="PS51748">
    <property type="entry name" value="HEXOKINASE_2"/>
    <property type="match status" value="1"/>
</dbReference>
<dbReference type="GO" id="GO:0005829">
    <property type="term" value="C:cytosol"/>
    <property type="evidence" value="ECO:0007669"/>
    <property type="project" value="TreeGrafter"/>
</dbReference>
<dbReference type="FunFam" id="3.30.420.40:FF:000095">
    <property type="entry name" value="Phosphotransferase"/>
    <property type="match status" value="1"/>
</dbReference>
<evidence type="ECO:0000256" key="3">
    <source>
        <dbReference type="ARBA" id="ARBA00009225"/>
    </source>
</evidence>
<evidence type="ECO:0000259" key="14">
    <source>
        <dbReference type="Pfam" id="PF03727"/>
    </source>
</evidence>
<comment type="pathway">
    <text evidence="1">Carbohydrate degradation; glycolysis; D-glyceraldehyde 3-phosphate and glycerone phosphate from D-glucose: step 1/4.</text>
</comment>
<comment type="catalytic activity">
    <reaction evidence="9">
        <text>a D-hexose + ATP = a D-hexose 6-phosphate + ADP + H(+)</text>
        <dbReference type="Rhea" id="RHEA:22740"/>
        <dbReference type="ChEBI" id="CHEBI:4194"/>
        <dbReference type="ChEBI" id="CHEBI:15378"/>
        <dbReference type="ChEBI" id="CHEBI:30616"/>
        <dbReference type="ChEBI" id="CHEBI:229467"/>
        <dbReference type="ChEBI" id="CHEBI:456216"/>
        <dbReference type="EC" id="2.7.1.1"/>
    </reaction>
    <physiologicalReaction direction="left-to-right" evidence="9">
        <dbReference type="Rhea" id="RHEA:22741"/>
    </physiologicalReaction>
</comment>
<evidence type="ECO:0000256" key="10">
    <source>
        <dbReference type="ARBA" id="ARBA00047905"/>
    </source>
</evidence>
<evidence type="ECO:0000256" key="5">
    <source>
        <dbReference type="ARBA" id="ARBA00022741"/>
    </source>
</evidence>
<dbReference type="Gene3D" id="3.30.420.40">
    <property type="match status" value="1"/>
</dbReference>
<dbReference type="Pfam" id="PF03727">
    <property type="entry name" value="Hexokinase_2"/>
    <property type="match status" value="1"/>
</dbReference>
<keyword evidence="6 12" id="KW-0418">Kinase</keyword>
<dbReference type="InterPro" id="IPR022673">
    <property type="entry name" value="Hexokinase_C"/>
</dbReference>